<evidence type="ECO:0000313" key="5">
    <source>
        <dbReference type="Proteomes" id="UP001153461"/>
    </source>
</evidence>
<feature type="transmembrane region" description="Helical" evidence="2">
    <location>
        <begin position="152"/>
        <end position="175"/>
    </location>
</feature>
<feature type="domain" description="DUF7703" evidence="3">
    <location>
        <begin position="112"/>
        <end position="355"/>
    </location>
</feature>
<evidence type="ECO:0000259" key="3">
    <source>
        <dbReference type="Pfam" id="PF24802"/>
    </source>
</evidence>
<feature type="region of interest" description="Disordered" evidence="1">
    <location>
        <begin position="389"/>
        <end position="408"/>
    </location>
</feature>
<protein>
    <recommendedName>
        <fullName evidence="3">DUF7703 domain-containing protein</fullName>
    </recommendedName>
</protein>
<feature type="transmembrane region" description="Helical" evidence="2">
    <location>
        <begin position="259"/>
        <end position="277"/>
    </location>
</feature>
<name>A0A9W4IFX5_PENNA</name>
<proteinExistence type="predicted"/>
<evidence type="ECO:0000313" key="4">
    <source>
        <dbReference type="EMBL" id="CAG8277382.1"/>
    </source>
</evidence>
<evidence type="ECO:0000256" key="2">
    <source>
        <dbReference type="SAM" id="Phobius"/>
    </source>
</evidence>
<organism evidence="4 5">
    <name type="scientific">Penicillium nalgiovense</name>
    <dbReference type="NCBI Taxonomy" id="60175"/>
    <lineage>
        <taxon>Eukaryota</taxon>
        <taxon>Fungi</taxon>
        <taxon>Dikarya</taxon>
        <taxon>Ascomycota</taxon>
        <taxon>Pezizomycotina</taxon>
        <taxon>Eurotiomycetes</taxon>
        <taxon>Eurotiomycetidae</taxon>
        <taxon>Eurotiales</taxon>
        <taxon>Aspergillaceae</taxon>
        <taxon>Penicillium</taxon>
    </lineage>
</organism>
<dbReference type="PANTHER" id="PTHR37013">
    <property type="entry name" value="INTEGRAL MEMBRANE PROTEIN (AFU_ORTHOLOGUE AFUA_1G05950)-RELATED"/>
    <property type="match status" value="1"/>
</dbReference>
<feature type="transmembrane region" description="Helical" evidence="2">
    <location>
        <begin position="119"/>
        <end position="140"/>
    </location>
</feature>
<dbReference type="InterPro" id="IPR056120">
    <property type="entry name" value="DUF7703"/>
</dbReference>
<accession>A0A9W4IFX5</accession>
<sequence length="422" mass="46742">MISALLWANDGCPNGANGLTLNILITPSGFSSSPPPQTIDRPKFTPFPSPLPPEIHYLKDSVQIHSNFNSPPCPLSYERLRPAAQLINSSISLLHSSLARSSPFTNMAGESGPVEVSRAVAMVIAGLFALACWNVLQILVSIFNTFKRRHGLYFWSMVIATLGILVHALSTFLRYFSLAPNFPMCVLICISWYCMVTGQSVVLYSRLHLVTNYDSYSRWVLGMIIFNFCVLHIPTSVLFLGINLGVESFVRPFDIYERLQLAGFAAQETIISGLYIWETMTSLKPVLAMKGRRGQTVVTNLIIVNTLAVLLDAALLATEYTNHFDVQTTLKPVVYSIKLMLEFTVLNSLLLVIRTNPSGIEDVEQLHNDLHIDTGWSGKHSNNTAVFVGDPGKSDQSDQGFQISPVRSDPSWVSFHHQVKPA</sequence>
<dbReference type="AlphaFoldDB" id="A0A9W4IFX5"/>
<gene>
    <name evidence="4" type="ORF">PNAL_LOCUS9318</name>
</gene>
<feature type="transmembrane region" description="Helical" evidence="2">
    <location>
        <begin position="181"/>
        <end position="204"/>
    </location>
</feature>
<dbReference type="Proteomes" id="UP001153461">
    <property type="component" value="Unassembled WGS sequence"/>
</dbReference>
<dbReference type="EMBL" id="CAJVNV010000617">
    <property type="protein sequence ID" value="CAG8277382.1"/>
    <property type="molecule type" value="Genomic_DNA"/>
</dbReference>
<keyword evidence="2" id="KW-1133">Transmembrane helix</keyword>
<evidence type="ECO:0000256" key="1">
    <source>
        <dbReference type="SAM" id="MobiDB-lite"/>
    </source>
</evidence>
<reference evidence="4" key="1">
    <citation type="submission" date="2021-07" db="EMBL/GenBank/DDBJ databases">
        <authorList>
            <person name="Branca A.L. A."/>
        </authorList>
    </citation>
    <scope>NUCLEOTIDE SEQUENCE</scope>
</reference>
<keyword evidence="2" id="KW-0472">Membrane</keyword>
<dbReference type="Pfam" id="PF24802">
    <property type="entry name" value="DUF7703"/>
    <property type="match status" value="1"/>
</dbReference>
<feature type="transmembrane region" description="Helical" evidence="2">
    <location>
        <begin position="297"/>
        <end position="318"/>
    </location>
</feature>
<dbReference type="PANTHER" id="PTHR37013:SF3">
    <property type="entry name" value="INTEGRAL MEMBRANE PROTEIN (AFU_ORTHOLOGUE AFUA_1G05950)"/>
    <property type="match status" value="1"/>
</dbReference>
<keyword evidence="2" id="KW-0812">Transmembrane</keyword>
<feature type="transmembrane region" description="Helical" evidence="2">
    <location>
        <begin position="216"/>
        <end position="239"/>
    </location>
</feature>
<comment type="caution">
    <text evidence="4">The sequence shown here is derived from an EMBL/GenBank/DDBJ whole genome shotgun (WGS) entry which is preliminary data.</text>
</comment>
<dbReference type="OrthoDB" id="410267at2759"/>
<feature type="transmembrane region" description="Helical" evidence="2">
    <location>
        <begin position="333"/>
        <end position="353"/>
    </location>
</feature>